<feature type="transmembrane region" description="Helical" evidence="1">
    <location>
        <begin position="6"/>
        <end position="29"/>
    </location>
</feature>
<evidence type="ECO:0000313" key="3">
    <source>
        <dbReference type="Proteomes" id="UP000562045"/>
    </source>
</evidence>
<sequence>MDVVLPLILFGFLGAVTLGVLVLVPVLLVQAHRRAVERRAGLAAYAQAREWEYRPQDPALVGRFHGAPFGRGHGQRAVNVILGRYDGRAFTAFDYHYVTGSGDERRSHDCSVIALNLGVTAPDLAVGPTTTLRRWVDALTGRDIAIGDPPFDDFFTVHSPSPEFARDVLLSDVRDVMRHHPTLAWRIAGDSLLVIRPGGHTPADVDATLQAMGALLDRVPEHVWHRLDPRREQER</sequence>
<comment type="caution">
    <text evidence="2">The sequence shown here is derived from an EMBL/GenBank/DDBJ whole genome shotgun (WGS) entry which is preliminary data.</text>
</comment>
<evidence type="ECO:0008006" key="4">
    <source>
        <dbReference type="Google" id="ProtNLM"/>
    </source>
</evidence>
<evidence type="ECO:0000256" key="1">
    <source>
        <dbReference type="SAM" id="Phobius"/>
    </source>
</evidence>
<dbReference type="Proteomes" id="UP000562045">
    <property type="component" value="Unassembled WGS sequence"/>
</dbReference>
<dbReference type="AlphaFoldDB" id="A0A7Y9ZND6"/>
<keyword evidence="1" id="KW-0472">Membrane</keyword>
<gene>
    <name evidence="2" type="ORF">BJ993_004558</name>
</gene>
<reference evidence="2 3" key="1">
    <citation type="submission" date="2020-07" db="EMBL/GenBank/DDBJ databases">
        <title>Sequencing the genomes of 1000 actinobacteria strains.</title>
        <authorList>
            <person name="Klenk H.-P."/>
        </authorList>
    </citation>
    <scope>NUCLEOTIDE SEQUENCE [LARGE SCALE GENOMIC DNA]</scope>
    <source>
        <strain evidence="2 3">DSM 15131</strain>
    </source>
</reference>
<proteinExistence type="predicted"/>
<organism evidence="2 3">
    <name type="scientific">Nocardioides aromaticivorans</name>
    <dbReference type="NCBI Taxonomy" id="200618"/>
    <lineage>
        <taxon>Bacteria</taxon>
        <taxon>Bacillati</taxon>
        <taxon>Actinomycetota</taxon>
        <taxon>Actinomycetes</taxon>
        <taxon>Propionibacteriales</taxon>
        <taxon>Nocardioidaceae</taxon>
        <taxon>Nocardioides</taxon>
    </lineage>
</organism>
<protein>
    <recommendedName>
        <fullName evidence="4">DUF3137 domain-containing protein</fullName>
    </recommendedName>
</protein>
<keyword evidence="1" id="KW-1133">Transmembrane helix</keyword>
<accession>A0A7Y9ZND6</accession>
<dbReference type="EMBL" id="JACBZM010000001">
    <property type="protein sequence ID" value="NYI47478.1"/>
    <property type="molecule type" value="Genomic_DNA"/>
</dbReference>
<keyword evidence="1" id="KW-0812">Transmembrane</keyword>
<name>A0A7Y9ZND6_9ACTN</name>
<dbReference type="RefSeq" id="WP_179651455.1">
    <property type="nucleotide sequence ID" value="NZ_JACBZM010000001.1"/>
</dbReference>
<evidence type="ECO:0000313" key="2">
    <source>
        <dbReference type="EMBL" id="NYI47478.1"/>
    </source>
</evidence>